<feature type="transmembrane region" description="Helical" evidence="1">
    <location>
        <begin position="146"/>
        <end position="167"/>
    </location>
</feature>
<gene>
    <name evidence="2" type="ORF">EZL74_01175</name>
</gene>
<feature type="transmembrane region" description="Helical" evidence="1">
    <location>
        <begin position="332"/>
        <end position="355"/>
    </location>
</feature>
<dbReference type="OrthoDB" id="9807384at2"/>
<sequence>MKIKIYILFLLFSIGLWAQPKVSTSVNVTKNKIGAEFKLTLKTDVDTLSKVKFPEARNFGALEVIQSYKIDTVKKGSRYELIKKYGLTQFDSGKYTIPRIPVLINGKLSFSDSIKVEVNDVKVDTLKQKMYDIKDIAQVESPMGSWWIYVLVLLVIAAAGFFIYKYIKKRQTIEKEEVIVFKTPIEKATTLLQQLEKKELWQRGEIKSYYSELTDIARNYIEEEIHIPAMESTTSELIEGLRKAAKQKKLKLSNETVENLEKVLKQADLVKFAKVKPLDFEIEEDKKRISNSIVTIHQSIPETVEENDELALWNEQQKELARLQKLKKQKRVRIITTIGIVVGMLLLALLSLIYFKGFDYVKDNIIGHPTKELMEGEWVYSEYGNPGVKIETPKVLKRMNAEKIMPKEAMALLKEMQIFIYGSLIDDFYISVSTVTYKQETQIDLDQAAEGSLKVFEAQGAQNIIVKTEDFNTQKGISGKKAYGTMTVLDKIKGKSTKMYYEMLVFAQNGGLQQITIMHREDDTYGKQIMDRVLNSVELQTTDK</sequence>
<evidence type="ECO:0000313" key="3">
    <source>
        <dbReference type="Proteomes" id="UP000293300"/>
    </source>
</evidence>
<dbReference type="Proteomes" id="UP000293300">
    <property type="component" value="Unassembled WGS sequence"/>
</dbReference>
<dbReference type="EMBL" id="SJPE01000001">
    <property type="protein sequence ID" value="TBX71143.1"/>
    <property type="molecule type" value="Genomic_DNA"/>
</dbReference>
<keyword evidence="1" id="KW-1133">Transmembrane helix</keyword>
<accession>A0A4Q9Z404</accession>
<comment type="caution">
    <text evidence="2">The sequence shown here is derived from an EMBL/GenBank/DDBJ whole genome shotgun (WGS) entry which is preliminary data.</text>
</comment>
<keyword evidence="1" id="KW-0472">Membrane</keyword>
<protein>
    <recommendedName>
        <fullName evidence="4">Protein BatD</fullName>
    </recommendedName>
</protein>
<evidence type="ECO:0008006" key="4">
    <source>
        <dbReference type="Google" id="ProtNLM"/>
    </source>
</evidence>
<organism evidence="2 3">
    <name type="scientific">Flavobacterium silvisoli</name>
    <dbReference type="NCBI Taxonomy" id="2529433"/>
    <lineage>
        <taxon>Bacteria</taxon>
        <taxon>Pseudomonadati</taxon>
        <taxon>Bacteroidota</taxon>
        <taxon>Flavobacteriia</taxon>
        <taxon>Flavobacteriales</taxon>
        <taxon>Flavobacteriaceae</taxon>
        <taxon>Flavobacterium</taxon>
    </lineage>
</organism>
<keyword evidence="1" id="KW-0812">Transmembrane</keyword>
<dbReference type="RefSeq" id="WP_131474754.1">
    <property type="nucleotide sequence ID" value="NZ_SJPE01000001.1"/>
</dbReference>
<keyword evidence="3" id="KW-1185">Reference proteome</keyword>
<proteinExistence type="predicted"/>
<dbReference type="AlphaFoldDB" id="A0A4Q9Z404"/>
<evidence type="ECO:0000256" key="1">
    <source>
        <dbReference type="SAM" id="Phobius"/>
    </source>
</evidence>
<reference evidence="2 3" key="1">
    <citation type="submission" date="2019-02" db="EMBL/GenBank/DDBJ databases">
        <title>Flavobacterium sp. RD-2-33 isolated from forest soil.</title>
        <authorList>
            <person name="Chaudhary D.K."/>
        </authorList>
    </citation>
    <scope>NUCLEOTIDE SEQUENCE [LARGE SCALE GENOMIC DNA]</scope>
    <source>
        <strain evidence="2 3">RD-2-33</strain>
    </source>
</reference>
<name>A0A4Q9Z404_9FLAO</name>
<evidence type="ECO:0000313" key="2">
    <source>
        <dbReference type="EMBL" id="TBX71143.1"/>
    </source>
</evidence>